<protein>
    <submittedName>
        <fullName evidence="1">Uncharacterized protein</fullName>
    </submittedName>
</protein>
<keyword evidence="2" id="KW-1185">Reference proteome</keyword>
<evidence type="ECO:0000313" key="2">
    <source>
        <dbReference type="Proteomes" id="UP001218218"/>
    </source>
</evidence>
<dbReference type="EMBL" id="JARIHO010000030">
    <property type="protein sequence ID" value="KAJ7336895.1"/>
    <property type="molecule type" value="Genomic_DNA"/>
</dbReference>
<sequence length="417" mass="46835">MSLGPRKYQDLHTRKDHTQLQVDVFTRQIECMADAYMYFQVAVAEEEGLPSSCAVPAPEGIQEMQYIFVMDQVTSTLPPLVCVGDGYPHPPSSPPAVITIRTLEVYHVVRLQYPQLGIQAFVQTLCNIHGVVPCHWLAAQFSVTFDIYLVIRATVDRRVQAALGHNTLHWHLKNTCPCCLYKLEGEPYLKILIMGTYDGNNSFLCFWLHERVEVDKGVFTLGTSKERVDNCVMPGDYYLMWEEADQWGKDGVEEVMKSFASSGEDGGNNDDGCSERWQNMKEDITLCAYGMYDETGFFPVLCQHSFFLKVVDMARSGELSKYLLAIVAHLLNILGEIAIGYDIGCKFGKMVKVHPALQELPCEKNLKVLVGAFHRHGHNRLCGLDNLMTYIEGVGLEALETCESFFSKSNALASTTL</sequence>
<reference evidence="1" key="1">
    <citation type="submission" date="2023-03" db="EMBL/GenBank/DDBJ databases">
        <title>Massive genome expansion in bonnet fungi (Mycena s.s.) driven by repeated elements and novel gene families across ecological guilds.</title>
        <authorList>
            <consortium name="Lawrence Berkeley National Laboratory"/>
            <person name="Harder C.B."/>
            <person name="Miyauchi S."/>
            <person name="Viragh M."/>
            <person name="Kuo A."/>
            <person name="Thoen E."/>
            <person name="Andreopoulos B."/>
            <person name="Lu D."/>
            <person name="Skrede I."/>
            <person name="Drula E."/>
            <person name="Henrissat B."/>
            <person name="Morin E."/>
            <person name="Kohler A."/>
            <person name="Barry K."/>
            <person name="LaButti K."/>
            <person name="Morin E."/>
            <person name="Salamov A."/>
            <person name="Lipzen A."/>
            <person name="Mereny Z."/>
            <person name="Hegedus B."/>
            <person name="Baldrian P."/>
            <person name="Stursova M."/>
            <person name="Weitz H."/>
            <person name="Taylor A."/>
            <person name="Grigoriev I.V."/>
            <person name="Nagy L.G."/>
            <person name="Martin F."/>
            <person name="Kauserud H."/>
        </authorList>
    </citation>
    <scope>NUCLEOTIDE SEQUENCE</scope>
    <source>
        <strain evidence="1">CBHHK002</strain>
    </source>
</reference>
<dbReference type="AlphaFoldDB" id="A0AAD6ZSL0"/>
<dbReference type="Proteomes" id="UP001218218">
    <property type="component" value="Unassembled WGS sequence"/>
</dbReference>
<evidence type="ECO:0000313" key="1">
    <source>
        <dbReference type="EMBL" id="KAJ7336895.1"/>
    </source>
</evidence>
<organism evidence="1 2">
    <name type="scientific">Mycena albidolilacea</name>
    <dbReference type="NCBI Taxonomy" id="1033008"/>
    <lineage>
        <taxon>Eukaryota</taxon>
        <taxon>Fungi</taxon>
        <taxon>Dikarya</taxon>
        <taxon>Basidiomycota</taxon>
        <taxon>Agaricomycotina</taxon>
        <taxon>Agaricomycetes</taxon>
        <taxon>Agaricomycetidae</taxon>
        <taxon>Agaricales</taxon>
        <taxon>Marasmiineae</taxon>
        <taxon>Mycenaceae</taxon>
        <taxon>Mycena</taxon>
    </lineage>
</organism>
<dbReference type="PANTHER" id="PTHR33096">
    <property type="entry name" value="CXC2 DOMAIN-CONTAINING PROTEIN"/>
    <property type="match status" value="1"/>
</dbReference>
<dbReference type="PANTHER" id="PTHR33096:SF1">
    <property type="entry name" value="CXC1-LIKE CYSTEINE CLUSTER ASSOCIATED WITH KDZ TRANSPOSASES DOMAIN-CONTAINING PROTEIN"/>
    <property type="match status" value="1"/>
</dbReference>
<dbReference type="InterPro" id="IPR040521">
    <property type="entry name" value="KDZ"/>
</dbReference>
<proteinExistence type="predicted"/>
<comment type="caution">
    <text evidence="1">The sequence shown here is derived from an EMBL/GenBank/DDBJ whole genome shotgun (WGS) entry which is preliminary data.</text>
</comment>
<gene>
    <name evidence="1" type="ORF">DFH08DRAFT_964855</name>
</gene>
<name>A0AAD6ZSL0_9AGAR</name>
<dbReference type="Pfam" id="PF18758">
    <property type="entry name" value="KDZ"/>
    <property type="match status" value="1"/>
</dbReference>
<accession>A0AAD6ZSL0</accession>